<reference evidence="1 2" key="1">
    <citation type="submission" date="2019-02" db="EMBL/GenBank/DDBJ databases">
        <title>Aquabacterium sp. strain KMB7.</title>
        <authorList>
            <person name="Chen W.-M."/>
        </authorList>
    </citation>
    <scope>NUCLEOTIDE SEQUENCE [LARGE SCALE GENOMIC DNA]</scope>
    <source>
        <strain evidence="1 2">KMB7</strain>
    </source>
</reference>
<name>A0A4Q9H1K9_9BURK</name>
<protein>
    <submittedName>
        <fullName evidence="1">Uncharacterized protein</fullName>
    </submittedName>
</protein>
<organism evidence="1 2">
    <name type="scientific">Aquabacterium lacunae</name>
    <dbReference type="NCBI Taxonomy" id="2528630"/>
    <lineage>
        <taxon>Bacteria</taxon>
        <taxon>Pseudomonadati</taxon>
        <taxon>Pseudomonadota</taxon>
        <taxon>Betaproteobacteria</taxon>
        <taxon>Burkholderiales</taxon>
        <taxon>Aquabacterium</taxon>
    </lineage>
</organism>
<keyword evidence="2" id="KW-1185">Reference proteome</keyword>
<comment type="caution">
    <text evidence="1">The sequence shown here is derived from an EMBL/GenBank/DDBJ whole genome shotgun (WGS) entry which is preliminary data.</text>
</comment>
<dbReference type="AlphaFoldDB" id="A0A4Q9H1K9"/>
<evidence type="ECO:0000313" key="1">
    <source>
        <dbReference type="EMBL" id="TBO33912.1"/>
    </source>
</evidence>
<evidence type="ECO:0000313" key="2">
    <source>
        <dbReference type="Proteomes" id="UP000292120"/>
    </source>
</evidence>
<proteinExistence type="predicted"/>
<sequence>MGELMWRQRRQGVRSVADRFAWEGLHVQEQALEPRLLDQLLAGFLAVQPSKLTHGSVRNSPVRGEEPALSAALCRVLRQQAVQALLHQLTGQHEWVVLNSMVGRPQPRHPAGFAGGGCARRWGECVVSLWMPLEDPVLGIHPGLSFVAGSHVLQIEEAGLPERLLRERIQAFMDAHPEAWVRPDWVRGTLVATQGRMLRRFDASPVGVPVWLKVDCMPLVHWPVGERLLQAEGLCWATEPTTACPLARLAWVQRLTGAHP</sequence>
<dbReference type="RefSeq" id="WP_130965862.1">
    <property type="nucleotide sequence ID" value="NZ_SIXI01000001.1"/>
</dbReference>
<gene>
    <name evidence="1" type="ORF">EYS42_00170</name>
</gene>
<dbReference type="EMBL" id="SIXI01000001">
    <property type="protein sequence ID" value="TBO33912.1"/>
    <property type="molecule type" value="Genomic_DNA"/>
</dbReference>
<dbReference type="Proteomes" id="UP000292120">
    <property type="component" value="Unassembled WGS sequence"/>
</dbReference>
<accession>A0A4Q9H1K9</accession>